<organism evidence="1 2">
    <name type="scientific">Anopheles minimus</name>
    <dbReference type="NCBI Taxonomy" id="112268"/>
    <lineage>
        <taxon>Eukaryota</taxon>
        <taxon>Metazoa</taxon>
        <taxon>Ecdysozoa</taxon>
        <taxon>Arthropoda</taxon>
        <taxon>Hexapoda</taxon>
        <taxon>Insecta</taxon>
        <taxon>Pterygota</taxon>
        <taxon>Neoptera</taxon>
        <taxon>Endopterygota</taxon>
        <taxon>Diptera</taxon>
        <taxon>Nematocera</taxon>
        <taxon>Culicoidea</taxon>
        <taxon>Culicidae</taxon>
        <taxon>Anophelinae</taxon>
        <taxon>Anopheles</taxon>
    </lineage>
</organism>
<dbReference type="EnsemblMetazoa" id="AMIN011015-RA">
    <property type="protein sequence ID" value="AMIN011015-PA"/>
    <property type="gene ID" value="AMIN011015"/>
</dbReference>
<evidence type="ECO:0000313" key="2">
    <source>
        <dbReference type="Proteomes" id="UP000075920"/>
    </source>
</evidence>
<protein>
    <submittedName>
        <fullName evidence="1">Uncharacterized protein</fullName>
    </submittedName>
</protein>
<accession>A0A182WKT6</accession>
<reference evidence="1" key="2">
    <citation type="submission" date="2020-05" db="UniProtKB">
        <authorList>
            <consortium name="EnsemblMetazoa"/>
        </authorList>
    </citation>
    <scope>IDENTIFICATION</scope>
    <source>
        <strain evidence="1">MINIMUS1</strain>
    </source>
</reference>
<dbReference type="AlphaFoldDB" id="A0A182WKT6"/>
<sequence length="88" mass="9953">MLIIRGYSGLSVFFWLRPHRSKVKVQLNDRSGVQLSMLFTIRLGLAVWTSSTCQYWFAGEGRGCDRSTPPETTASDSNKIVVDEGLKW</sequence>
<keyword evidence="2" id="KW-1185">Reference proteome</keyword>
<name>A0A182WKT6_9DIPT</name>
<reference evidence="2" key="1">
    <citation type="submission" date="2013-03" db="EMBL/GenBank/DDBJ databases">
        <title>The Genome Sequence of Anopheles minimus MINIMUS1.</title>
        <authorList>
            <consortium name="The Broad Institute Genomics Platform"/>
            <person name="Neafsey D.E."/>
            <person name="Walton C."/>
            <person name="Walker B."/>
            <person name="Young S.K."/>
            <person name="Zeng Q."/>
            <person name="Gargeya S."/>
            <person name="Fitzgerald M."/>
            <person name="Haas B."/>
            <person name="Abouelleil A."/>
            <person name="Allen A.W."/>
            <person name="Alvarado L."/>
            <person name="Arachchi H.M."/>
            <person name="Berlin A.M."/>
            <person name="Chapman S.B."/>
            <person name="Gainer-Dewar J."/>
            <person name="Goldberg J."/>
            <person name="Griggs A."/>
            <person name="Gujja S."/>
            <person name="Hansen M."/>
            <person name="Howarth C."/>
            <person name="Imamovic A."/>
            <person name="Ireland A."/>
            <person name="Larimer J."/>
            <person name="McCowan C."/>
            <person name="Murphy C."/>
            <person name="Pearson M."/>
            <person name="Poon T.W."/>
            <person name="Priest M."/>
            <person name="Roberts A."/>
            <person name="Saif S."/>
            <person name="Shea T."/>
            <person name="Sisk P."/>
            <person name="Sykes S."/>
            <person name="Wortman J."/>
            <person name="Nusbaum C."/>
            <person name="Birren B."/>
        </authorList>
    </citation>
    <scope>NUCLEOTIDE SEQUENCE [LARGE SCALE GENOMIC DNA]</scope>
    <source>
        <strain evidence="2">MINIMUS1</strain>
    </source>
</reference>
<dbReference type="Proteomes" id="UP000075920">
    <property type="component" value="Unassembled WGS sequence"/>
</dbReference>
<evidence type="ECO:0000313" key="1">
    <source>
        <dbReference type="EnsemblMetazoa" id="AMIN011015-PA"/>
    </source>
</evidence>
<proteinExistence type="predicted"/>
<dbReference type="VEuPathDB" id="VectorBase:AMIN011015"/>